<sequence length="74" mass="8178">MRHIGGAPHDRVATRDEISKAGGRHLSSAGFVVYVLPRLYGWRSQVCERPSSDTPIYPRTTSFCPPSSSVILHL</sequence>
<name>A0A158JF86_CABCO</name>
<gene>
    <name evidence="1" type="ORF">AWB70_06415</name>
</gene>
<protein>
    <submittedName>
        <fullName evidence="1">Uncharacterized protein</fullName>
    </submittedName>
</protein>
<evidence type="ECO:0000313" key="1">
    <source>
        <dbReference type="EMBL" id="SAL67051.1"/>
    </source>
</evidence>
<dbReference type="Proteomes" id="UP000054740">
    <property type="component" value="Unassembled WGS sequence"/>
</dbReference>
<dbReference type="AlphaFoldDB" id="A0A158JF86"/>
<organism evidence="1 2">
    <name type="scientific">Caballeronia cordobensis</name>
    <name type="common">Burkholderia cordobensis</name>
    <dbReference type="NCBI Taxonomy" id="1353886"/>
    <lineage>
        <taxon>Bacteria</taxon>
        <taxon>Pseudomonadati</taxon>
        <taxon>Pseudomonadota</taxon>
        <taxon>Betaproteobacteria</taxon>
        <taxon>Burkholderiales</taxon>
        <taxon>Burkholderiaceae</taxon>
        <taxon>Caballeronia</taxon>
    </lineage>
</organism>
<keyword evidence="2" id="KW-1185">Reference proteome</keyword>
<accession>A0A158JF86</accession>
<reference evidence="2" key="1">
    <citation type="submission" date="2016-01" db="EMBL/GenBank/DDBJ databases">
        <authorList>
            <person name="Peeters C."/>
        </authorList>
    </citation>
    <scope>NUCLEOTIDE SEQUENCE [LARGE SCALE GENOMIC DNA]</scope>
</reference>
<proteinExistence type="predicted"/>
<evidence type="ECO:0000313" key="2">
    <source>
        <dbReference type="Proteomes" id="UP000054740"/>
    </source>
</evidence>
<dbReference type="EMBL" id="FCNY02000024">
    <property type="protein sequence ID" value="SAL67051.1"/>
    <property type="molecule type" value="Genomic_DNA"/>
</dbReference>